<dbReference type="PANTHER" id="PTHR31228">
    <property type="entry name" value="CYSTATIN/MONELLIN SUPERFAMILY PROTEIN"/>
    <property type="match status" value="1"/>
</dbReference>
<evidence type="ECO:0000313" key="2">
    <source>
        <dbReference type="Proteomes" id="UP000011750"/>
    </source>
</evidence>
<proteinExistence type="predicted"/>
<keyword evidence="2" id="KW-1185">Reference proteome</keyword>
<protein>
    <submittedName>
        <fullName evidence="1">Uncharacterized protein</fullName>
    </submittedName>
</protein>
<dbReference type="HOGENOM" id="CLU_1519978_0_0_1"/>
<reference evidence="1 2" key="2">
    <citation type="journal article" date="2018" name="Hortic Res">
        <title>Improved Brassica rapa reference genome by single-molecule sequencing and chromosome conformation capture technologies.</title>
        <authorList>
            <person name="Zhang L."/>
            <person name="Cai X."/>
            <person name="Wu J."/>
            <person name="Liu M."/>
            <person name="Grob S."/>
            <person name="Cheng F."/>
            <person name="Liang J."/>
            <person name="Cai C."/>
            <person name="Liu Z."/>
            <person name="Liu B."/>
            <person name="Wang F."/>
            <person name="Li S."/>
            <person name="Liu F."/>
            <person name="Li X."/>
            <person name="Cheng L."/>
            <person name="Yang W."/>
            <person name="Li M.H."/>
            <person name="Grossniklaus U."/>
            <person name="Zheng H."/>
            <person name="Wang X."/>
        </authorList>
    </citation>
    <scope>NUCLEOTIDE SEQUENCE [LARGE SCALE GENOMIC DNA]</scope>
    <source>
        <strain evidence="1 2">cv. Chiifu-401-42</strain>
    </source>
</reference>
<dbReference type="Proteomes" id="UP000011750">
    <property type="component" value="Chromosome A07"/>
</dbReference>
<dbReference type="InParanoid" id="M4CIE1"/>
<dbReference type="EnsemblPlants" id="Bra003974.1">
    <property type="protein sequence ID" value="Bra003974.1-P"/>
    <property type="gene ID" value="Bra003974"/>
</dbReference>
<reference evidence="1" key="3">
    <citation type="submission" date="2023-03" db="UniProtKB">
        <authorList>
            <consortium name="EnsemblPlants"/>
        </authorList>
    </citation>
    <scope>IDENTIFICATION</scope>
    <source>
        <strain evidence="1">cv. Chiifu-401-42</strain>
    </source>
</reference>
<organism evidence="1 2">
    <name type="scientific">Brassica campestris</name>
    <name type="common">Field mustard</name>
    <dbReference type="NCBI Taxonomy" id="3711"/>
    <lineage>
        <taxon>Eukaryota</taxon>
        <taxon>Viridiplantae</taxon>
        <taxon>Streptophyta</taxon>
        <taxon>Embryophyta</taxon>
        <taxon>Tracheophyta</taxon>
        <taxon>Spermatophyta</taxon>
        <taxon>Magnoliopsida</taxon>
        <taxon>eudicotyledons</taxon>
        <taxon>Gunneridae</taxon>
        <taxon>Pentapetalae</taxon>
        <taxon>rosids</taxon>
        <taxon>malvids</taxon>
        <taxon>Brassicales</taxon>
        <taxon>Brassicaceae</taxon>
        <taxon>Brassiceae</taxon>
        <taxon>Brassica</taxon>
    </lineage>
</organism>
<name>M4CIE1_BRACM</name>
<dbReference type="Gramene" id="Bra003974.1">
    <property type="protein sequence ID" value="Bra003974.1-P"/>
    <property type="gene ID" value="Bra003974"/>
</dbReference>
<accession>M4CIE1</accession>
<dbReference type="PANTHER" id="PTHR31228:SF37">
    <property type="entry name" value="(RAPE) HYPOTHETICAL PROTEIN"/>
    <property type="match status" value="1"/>
</dbReference>
<sequence length="177" mass="20227">MMKRKLRTVKSSPMTRSTKCSATLRSRPGRIGSIFPLTDLEEPWIDMTTREYLESIVSLCVKKLNEEKSHTLFIPAMMKRKLRTVKSSPMTRSTKCSATLRSRPERIGSIFPLTDLEEPWIDMTTREYLESIVSLCVKKLNEEKHPDGPLMEYQAKAMDFGGKPPFPILCRPASTIS</sequence>
<evidence type="ECO:0000313" key="1">
    <source>
        <dbReference type="EnsemblPlants" id="Bra003974.1-P"/>
    </source>
</evidence>
<dbReference type="AlphaFoldDB" id="M4CIE1"/>
<reference evidence="1 2" key="1">
    <citation type="journal article" date="2011" name="Nat. Genet.">
        <title>The genome of the mesopolyploid crop species Brassica rapa.</title>
        <authorList>
            <consortium name="Brassica rapa Genome Sequencing Project Consortium"/>
            <person name="Wang X."/>
            <person name="Wang H."/>
            <person name="Wang J."/>
            <person name="Sun R."/>
            <person name="Wu J."/>
            <person name="Liu S."/>
            <person name="Bai Y."/>
            <person name="Mun J.H."/>
            <person name="Bancroft I."/>
            <person name="Cheng F."/>
            <person name="Huang S."/>
            <person name="Li X."/>
            <person name="Hua W."/>
            <person name="Wang J."/>
            <person name="Wang X."/>
            <person name="Freeling M."/>
            <person name="Pires J.C."/>
            <person name="Paterson A.H."/>
            <person name="Chalhoub B."/>
            <person name="Wang B."/>
            <person name="Hayward A."/>
            <person name="Sharpe A.G."/>
            <person name="Park B.S."/>
            <person name="Weisshaar B."/>
            <person name="Liu B."/>
            <person name="Li B."/>
            <person name="Liu B."/>
            <person name="Tong C."/>
            <person name="Song C."/>
            <person name="Duran C."/>
            <person name="Peng C."/>
            <person name="Geng C."/>
            <person name="Koh C."/>
            <person name="Lin C."/>
            <person name="Edwards D."/>
            <person name="Mu D."/>
            <person name="Shen D."/>
            <person name="Soumpourou E."/>
            <person name="Li F."/>
            <person name="Fraser F."/>
            <person name="Conant G."/>
            <person name="Lassalle G."/>
            <person name="King G.J."/>
            <person name="Bonnema G."/>
            <person name="Tang H."/>
            <person name="Wang H."/>
            <person name="Belcram H."/>
            <person name="Zhou H."/>
            <person name="Hirakawa H."/>
            <person name="Abe H."/>
            <person name="Guo H."/>
            <person name="Wang H."/>
            <person name="Jin H."/>
            <person name="Parkin I.A."/>
            <person name="Batley J."/>
            <person name="Kim J.S."/>
            <person name="Just J."/>
            <person name="Li J."/>
            <person name="Xu J."/>
            <person name="Deng J."/>
            <person name="Kim J.A."/>
            <person name="Li J."/>
            <person name="Yu J."/>
            <person name="Meng J."/>
            <person name="Wang J."/>
            <person name="Min J."/>
            <person name="Poulain J."/>
            <person name="Wang J."/>
            <person name="Hatakeyama K."/>
            <person name="Wu K."/>
            <person name="Wang L."/>
            <person name="Fang L."/>
            <person name="Trick M."/>
            <person name="Links M.G."/>
            <person name="Zhao M."/>
            <person name="Jin M."/>
            <person name="Ramchiary N."/>
            <person name="Drou N."/>
            <person name="Berkman P.J."/>
            <person name="Cai Q."/>
            <person name="Huang Q."/>
            <person name="Li R."/>
            <person name="Tabata S."/>
            <person name="Cheng S."/>
            <person name="Zhang S."/>
            <person name="Zhang S."/>
            <person name="Huang S."/>
            <person name="Sato S."/>
            <person name="Sun S."/>
            <person name="Kwon S.J."/>
            <person name="Choi S.R."/>
            <person name="Lee T.H."/>
            <person name="Fan W."/>
            <person name="Zhao X."/>
            <person name="Tan X."/>
            <person name="Xu X."/>
            <person name="Wang Y."/>
            <person name="Qiu Y."/>
            <person name="Yin Y."/>
            <person name="Li Y."/>
            <person name="Du Y."/>
            <person name="Liao Y."/>
            <person name="Lim Y."/>
            <person name="Narusaka Y."/>
            <person name="Wang Y."/>
            <person name="Wang Z."/>
            <person name="Li Z."/>
            <person name="Wang Z."/>
            <person name="Xiong Z."/>
            <person name="Zhang Z."/>
        </authorList>
    </citation>
    <scope>NUCLEOTIDE SEQUENCE [LARGE SCALE GENOMIC DNA]</scope>
    <source>
        <strain evidence="1 2">cv. Chiifu-401-42</strain>
    </source>
</reference>